<gene>
    <name evidence="9" type="ORF">I4I82_03775</name>
</gene>
<comment type="subcellular location">
    <subcellularLocation>
        <location evidence="1">Cell membrane</location>
        <topology evidence="1">Multi-pass membrane protein</topology>
    </subcellularLocation>
</comment>
<sequence length="221" mass="23161">MNRPLPAPYRDVALLVARILLGVVMFAHGYQKMIINGIGRTTEGFESLSIPLAIMSASFVTMVEFAGSALLILGALTPFVSACNVVIMGGAAFFVHAKNGIFVADGGWELVGVIGAGFLMLAACGPGRFSVDHLIANRQRADREALARAQSSRAVPEPQYAPERPAYAPQAPAYAPVPAVRRVEPAPADLWTPPGGLTGGAPLPRRGARLHAAPTDAPTGR</sequence>
<dbReference type="EMBL" id="JADQDF010000001">
    <property type="protein sequence ID" value="MBW0126798.1"/>
    <property type="molecule type" value="Genomic_DNA"/>
</dbReference>
<dbReference type="RefSeq" id="WP_218595220.1">
    <property type="nucleotide sequence ID" value="NZ_JADQDF010000001.1"/>
</dbReference>
<dbReference type="InterPro" id="IPR051907">
    <property type="entry name" value="DoxX-like_oxidoreductase"/>
</dbReference>
<evidence type="ECO:0000256" key="4">
    <source>
        <dbReference type="ARBA" id="ARBA00022692"/>
    </source>
</evidence>
<feature type="transmembrane region" description="Helical" evidence="8">
    <location>
        <begin position="110"/>
        <end position="131"/>
    </location>
</feature>
<feature type="transmembrane region" description="Helical" evidence="8">
    <location>
        <begin position="12"/>
        <end position="30"/>
    </location>
</feature>
<keyword evidence="3" id="KW-1003">Cell membrane</keyword>
<evidence type="ECO:0000313" key="10">
    <source>
        <dbReference type="Proteomes" id="UP000694300"/>
    </source>
</evidence>
<dbReference type="InterPro" id="IPR032808">
    <property type="entry name" value="DoxX"/>
</dbReference>
<keyword evidence="4 8" id="KW-0812">Transmembrane</keyword>
<protein>
    <submittedName>
        <fullName evidence="9">DoxX family protein</fullName>
    </submittedName>
</protein>
<evidence type="ECO:0000256" key="2">
    <source>
        <dbReference type="ARBA" id="ARBA00006679"/>
    </source>
</evidence>
<evidence type="ECO:0000256" key="1">
    <source>
        <dbReference type="ARBA" id="ARBA00004651"/>
    </source>
</evidence>
<feature type="compositionally biased region" description="Low complexity" evidence="7">
    <location>
        <begin position="186"/>
        <end position="205"/>
    </location>
</feature>
<feature type="region of interest" description="Disordered" evidence="7">
    <location>
        <begin position="186"/>
        <end position="221"/>
    </location>
</feature>
<keyword evidence="10" id="KW-1185">Reference proteome</keyword>
<name>A0ABS6U3L5_9PSEU</name>
<accession>A0ABS6U3L5</accession>
<feature type="region of interest" description="Disordered" evidence="7">
    <location>
        <begin position="148"/>
        <end position="168"/>
    </location>
</feature>
<dbReference type="Pfam" id="PF07681">
    <property type="entry name" value="DoxX"/>
    <property type="match status" value="1"/>
</dbReference>
<comment type="similarity">
    <text evidence="2">Belongs to the DoxX family.</text>
</comment>
<evidence type="ECO:0000256" key="8">
    <source>
        <dbReference type="SAM" id="Phobius"/>
    </source>
</evidence>
<proteinExistence type="inferred from homology"/>
<comment type="caution">
    <text evidence="9">The sequence shown here is derived from an EMBL/GenBank/DDBJ whole genome shotgun (WGS) entry which is preliminary data.</text>
</comment>
<evidence type="ECO:0000313" key="9">
    <source>
        <dbReference type="EMBL" id="MBW0126798.1"/>
    </source>
</evidence>
<evidence type="ECO:0000256" key="6">
    <source>
        <dbReference type="ARBA" id="ARBA00023136"/>
    </source>
</evidence>
<dbReference type="PANTHER" id="PTHR33452">
    <property type="entry name" value="OXIDOREDUCTASE CATD-RELATED"/>
    <property type="match status" value="1"/>
</dbReference>
<keyword evidence="6 8" id="KW-0472">Membrane</keyword>
<reference evidence="9 10" key="1">
    <citation type="submission" date="2020-11" db="EMBL/GenBank/DDBJ databases">
        <title>Pseudonocardia abyssalis sp. nov. and Pseudonocardia oceani sp. nov., description and phylogenomic analysis of two novel actinomycetes isolated from the deep Southern Ocean.</title>
        <authorList>
            <person name="Parra J."/>
        </authorList>
    </citation>
    <scope>NUCLEOTIDE SEQUENCE [LARGE SCALE GENOMIC DNA]</scope>
    <source>
        <strain evidence="10">KRD185</strain>
    </source>
</reference>
<evidence type="ECO:0000256" key="5">
    <source>
        <dbReference type="ARBA" id="ARBA00022989"/>
    </source>
</evidence>
<feature type="transmembrane region" description="Helical" evidence="8">
    <location>
        <begin position="50"/>
        <end position="73"/>
    </location>
</feature>
<organism evidence="9 10">
    <name type="scientific">Pseudonocardia oceani</name>
    <dbReference type="NCBI Taxonomy" id="2792013"/>
    <lineage>
        <taxon>Bacteria</taxon>
        <taxon>Bacillati</taxon>
        <taxon>Actinomycetota</taxon>
        <taxon>Actinomycetes</taxon>
        <taxon>Pseudonocardiales</taxon>
        <taxon>Pseudonocardiaceae</taxon>
        <taxon>Pseudonocardia</taxon>
    </lineage>
</organism>
<evidence type="ECO:0000256" key="3">
    <source>
        <dbReference type="ARBA" id="ARBA00022475"/>
    </source>
</evidence>
<evidence type="ECO:0000256" key="7">
    <source>
        <dbReference type="SAM" id="MobiDB-lite"/>
    </source>
</evidence>
<dbReference type="Proteomes" id="UP000694300">
    <property type="component" value="Unassembled WGS sequence"/>
</dbReference>
<dbReference type="PANTHER" id="PTHR33452:SF1">
    <property type="entry name" value="INNER MEMBRANE PROTEIN YPHA-RELATED"/>
    <property type="match status" value="1"/>
</dbReference>
<keyword evidence="5 8" id="KW-1133">Transmembrane helix</keyword>
<feature type="compositionally biased region" description="Low complexity" evidence="7">
    <location>
        <begin position="156"/>
        <end position="168"/>
    </location>
</feature>